<dbReference type="EMBL" id="LT906482">
    <property type="protein sequence ID" value="SNW07278.1"/>
    <property type="molecule type" value="Genomic_DNA"/>
</dbReference>
<dbReference type="Gene3D" id="1.20.1290.10">
    <property type="entry name" value="AhpD-like"/>
    <property type="match status" value="1"/>
</dbReference>
<dbReference type="InterPro" id="IPR029032">
    <property type="entry name" value="AhpD-like"/>
</dbReference>
<proteinExistence type="predicted"/>
<organism evidence="2 4">
    <name type="scientific">Eikenella corrodens</name>
    <dbReference type="NCBI Taxonomy" id="539"/>
    <lineage>
        <taxon>Bacteria</taxon>
        <taxon>Pseudomonadati</taxon>
        <taxon>Pseudomonadota</taxon>
        <taxon>Betaproteobacteria</taxon>
        <taxon>Neisseriales</taxon>
        <taxon>Neisseriaceae</taxon>
        <taxon>Eikenella</taxon>
    </lineage>
</organism>
<dbReference type="Pfam" id="PF02627">
    <property type="entry name" value="CMD"/>
    <property type="match status" value="1"/>
</dbReference>
<keyword evidence="2" id="KW-0575">Peroxidase</keyword>
<accession>A0A1A9RPE9</accession>
<evidence type="ECO:0000313" key="3">
    <source>
        <dbReference type="EMBL" id="SNW07278.1"/>
    </source>
</evidence>
<feature type="domain" description="Carboxymuconolactone decarboxylase-like" evidence="1">
    <location>
        <begin position="41"/>
        <end position="122"/>
    </location>
</feature>
<dbReference type="GeneID" id="60769397"/>
<keyword evidence="2" id="KW-0560">Oxidoreductase</keyword>
<evidence type="ECO:0000313" key="2">
    <source>
        <dbReference type="EMBL" id="OAM21004.1"/>
    </source>
</evidence>
<evidence type="ECO:0000313" key="5">
    <source>
        <dbReference type="Proteomes" id="UP000215465"/>
    </source>
</evidence>
<dbReference type="NCBIfam" id="TIGR00778">
    <property type="entry name" value="ahpD_dom"/>
    <property type="match status" value="1"/>
</dbReference>
<dbReference type="STRING" id="539.A7P85_07095"/>
<dbReference type="PANTHER" id="PTHR35446">
    <property type="entry name" value="SI:CH211-175M2.5"/>
    <property type="match status" value="1"/>
</dbReference>
<dbReference type="InterPro" id="IPR003779">
    <property type="entry name" value="CMD-like"/>
</dbReference>
<dbReference type="GO" id="GO:0051920">
    <property type="term" value="F:peroxiredoxin activity"/>
    <property type="evidence" value="ECO:0007669"/>
    <property type="project" value="InterPro"/>
</dbReference>
<gene>
    <name evidence="2" type="ORF">A7P90_02925</name>
    <name evidence="3" type="ORF">SAMEA4412678_00498</name>
</gene>
<dbReference type="InterPro" id="IPR004675">
    <property type="entry name" value="AhpD_core"/>
</dbReference>
<dbReference type="KEGG" id="ecor:SAMEA4412678_0498"/>
<protein>
    <submittedName>
        <fullName evidence="2">Alkylhydroperoxidase</fullName>
    </submittedName>
</protein>
<dbReference type="Proteomes" id="UP000215465">
    <property type="component" value="Chromosome 1"/>
</dbReference>
<dbReference type="AlphaFoldDB" id="A0A1A9RPE9"/>
<reference evidence="4" key="1">
    <citation type="submission" date="2016-05" db="EMBL/GenBank/DDBJ databases">
        <title>Draft genome of Corynebacterium afermentans subsp. afermentans LCDC 88199T.</title>
        <authorList>
            <person name="Bernier A.-M."/>
            <person name="Bernard K."/>
        </authorList>
    </citation>
    <scope>NUCLEOTIDE SEQUENCE [LARGE SCALE GENOMIC DNA]</scope>
    <source>
        <strain evidence="4">NML04-0072</strain>
    </source>
</reference>
<dbReference type="EMBL" id="LXSG01000019">
    <property type="protein sequence ID" value="OAM21004.1"/>
    <property type="molecule type" value="Genomic_DNA"/>
</dbReference>
<dbReference type="RefSeq" id="WP_003822493.1">
    <property type="nucleotide sequence ID" value="NZ_CP082861.1"/>
</dbReference>
<dbReference type="PANTHER" id="PTHR35446:SF3">
    <property type="entry name" value="CMD DOMAIN-CONTAINING PROTEIN"/>
    <property type="match status" value="1"/>
</dbReference>
<sequence>MARLPVHTVETAPEAAKPRVEAVLKANGFIPNLIGVLANAPEALAFYQEVGKLNAANSLTPGEVEVVQIIAAKTNECGFCVAGHTKIATLKKLLSEKAVQASRNLNPAEFDDAKLAALAAFTQAVMAKKGAVSDAELQAFLDAGYNKQQSVEVVMGVALATLCNYTNNLAQTDINPELRDYA</sequence>
<evidence type="ECO:0000259" key="1">
    <source>
        <dbReference type="Pfam" id="PF02627"/>
    </source>
</evidence>
<dbReference type="Proteomes" id="UP000077589">
    <property type="component" value="Unassembled WGS sequence"/>
</dbReference>
<reference evidence="3 5" key="3">
    <citation type="submission" date="2017-06" db="EMBL/GenBank/DDBJ databases">
        <authorList>
            <consortium name="Pathogen Informatics"/>
        </authorList>
    </citation>
    <scope>NUCLEOTIDE SEQUENCE [LARGE SCALE GENOMIC DNA]</scope>
    <source>
        <strain evidence="3 5">NCTC10596</strain>
    </source>
</reference>
<evidence type="ECO:0000313" key="4">
    <source>
        <dbReference type="Proteomes" id="UP000077589"/>
    </source>
</evidence>
<dbReference type="SUPFAM" id="SSF69118">
    <property type="entry name" value="AhpD-like"/>
    <property type="match status" value="1"/>
</dbReference>
<name>A0A1A9RPE9_EIKCO</name>
<reference evidence="2" key="2">
    <citation type="submission" date="2016-05" db="EMBL/GenBank/DDBJ databases">
        <authorList>
            <person name="Lavstsen T."/>
            <person name="Jespersen J.S."/>
        </authorList>
    </citation>
    <scope>NUCLEOTIDE SEQUENCE</scope>
    <source>
        <strain evidence="2">NML04-0072</strain>
    </source>
</reference>
<dbReference type="OrthoDB" id="9801997at2"/>